<dbReference type="PANTHER" id="PTHR43280">
    <property type="entry name" value="ARAC-FAMILY TRANSCRIPTIONAL REGULATOR"/>
    <property type="match status" value="1"/>
</dbReference>
<dbReference type="SUPFAM" id="SSF51215">
    <property type="entry name" value="Regulatory protein AraC"/>
    <property type="match status" value="1"/>
</dbReference>
<dbReference type="RefSeq" id="WP_269885436.1">
    <property type="nucleotide sequence ID" value="NZ_JAQAGZ010000028.1"/>
</dbReference>
<dbReference type="Pfam" id="PF12833">
    <property type="entry name" value="HTH_18"/>
    <property type="match status" value="1"/>
</dbReference>
<evidence type="ECO:0000313" key="6">
    <source>
        <dbReference type="Proteomes" id="UP001527882"/>
    </source>
</evidence>
<comment type="caution">
    <text evidence="5">The sequence shown here is derived from an EMBL/GenBank/DDBJ whole genome shotgun (WGS) entry which is preliminary data.</text>
</comment>
<dbReference type="InterPro" id="IPR014710">
    <property type="entry name" value="RmlC-like_jellyroll"/>
</dbReference>
<dbReference type="InterPro" id="IPR009057">
    <property type="entry name" value="Homeodomain-like_sf"/>
</dbReference>
<dbReference type="Pfam" id="PF02311">
    <property type="entry name" value="AraC_binding"/>
    <property type="match status" value="1"/>
</dbReference>
<accession>A0ABT4QJ41</accession>
<sequence>MRGNKHPERLTAEKYNLPTTSFHIFKNTIHKKIELHWHEFFEMSFVIDGEGIHVMNGTAYPLQKGSLFLLTPSDFHEIIPDTERKLEKYTLIFSEDLLDDKLYSLLFNDIHTDSCLFTGTEYAQMEADFQRLLEEMYDSQVGHKLAIEYTLSRILIDVARKRMHSEKKTEVPDVYQPFRDALIFIHHHFRESITLEDAAKQAGLSSSYFSNRFGQITGCSFQVYLQELRLQFAKSLLHVSDLTVTDICLASGFNTLSHFERSFKRKYGLSPRLYRMQPPVSAGTGV</sequence>
<dbReference type="EMBL" id="JAQAGZ010000028">
    <property type="protein sequence ID" value="MCZ8516903.1"/>
    <property type="molecule type" value="Genomic_DNA"/>
</dbReference>
<dbReference type="InterPro" id="IPR037923">
    <property type="entry name" value="HTH-like"/>
</dbReference>
<dbReference type="SUPFAM" id="SSF46689">
    <property type="entry name" value="Homeodomain-like"/>
    <property type="match status" value="2"/>
</dbReference>
<dbReference type="SMART" id="SM00342">
    <property type="entry name" value="HTH_ARAC"/>
    <property type="match status" value="1"/>
</dbReference>
<dbReference type="Proteomes" id="UP001527882">
    <property type="component" value="Unassembled WGS sequence"/>
</dbReference>
<keyword evidence="2" id="KW-0238">DNA-binding</keyword>
<dbReference type="InterPro" id="IPR003313">
    <property type="entry name" value="AraC-bd"/>
</dbReference>
<evidence type="ECO:0000256" key="2">
    <source>
        <dbReference type="ARBA" id="ARBA00023125"/>
    </source>
</evidence>
<dbReference type="Gene3D" id="1.10.10.60">
    <property type="entry name" value="Homeodomain-like"/>
    <property type="match status" value="2"/>
</dbReference>
<dbReference type="PROSITE" id="PS01124">
    <property type="entry name" value="HTH_ARAC_FAMILY_2"/>
    <property type="match status" value="1"/>
</dbReference>
<keyword evidence="6" id="KW-1185">Reference proteome</keyword>
<reference evidence="5 6" key="1">
    <citation type="submission" date="2022-12" db="EMBL/GenBank/DDBJ databases">
        <title>Draft genome sequence of Paenibacillus sp. dW9.</title>
        <authorList>
            <person name="Choi E.-W."/>
            <person name="Kim D.-U."/>
        </authorList>
    </citation>
    <scope>NUCLEOTIDE SEQUENCE [LARGE SCALE GENOMIC DNA]</scope>
    <source>
        <strain evidence="6">dW9</strain>
    </source>
</reference>
<dbReference type="InterPro" id="IPR018062">
    <property type="entry name" value="HTH_AraC-typ_CS"/>
</dbReference>
<dbReference type="InterPro" id="IPR018060">
    <property type="entry name" value="HTH_AraC"/>
</dbReference>
<feature type="domain" description="HTH araC/xylS-type" evidence="4">
    <location>
        <begin position="179"/>
        <end position="277"/>
    </location>
</feature>
<dbReference type="PANTHER" id="PTHR43280:SF2">
    <property type="entry name" value="HTH-TYPE TRANSCRIPTIONAL REGULATOR EXSA"/>
    <property type="match status" value="1"/>
</dbReference>
<evidence type="ECO:0000313" key="5">
    <source>
        <dbReference type="EMBL" id="MCZ8516903.1"/>
    </source>
</evidence>
<evidence type="ECO:0000256" key="1">
    <source>
        <dbReference type="ARBA" id="ARBA00023015"/>
    </source>
</evidence>
<keyword evidence="1" id="KW-0805">Transcription regulation</keyword>
<keyword evidence="3" id="KW-0804">Transcription</keyword>
<evidence type="ECO:0000256" key="3">
    <source>
        <dbReference type="ARBA" id="ARBA00023163"/>
    </source>
</evidence>
<gene>
    <name evidence="5" type="ORF">O9H85_32010</name>
</gene>
<dbReference type="InterPro" id="IPR020449">
    <property type="entry name" value="Tscrpt_reg_AraC-type_HTH"/>
</dbReference>
<protein>
    <submittedName>
        <fullName evidence="5">AraC family transcriptional regulator</fullName>
    </submittedName>
</protein>
<organism evidence="5 6">
    <name type="scientific">Paenibacillus gyeongsangnamensis</name>
    <dbReference type="NCBI Taxonomy" id="3388067"/>
    <lineage>
        <taxon>Bacteria</taxon>
        <taxon>Bacillati</taxon>
        <taxon>Bacillota</taxon>
        <taxon>Bacilli</taxon>
        <taxon>Bacillales</taxon>
        <taxon>Paenibacillaceae</taxon>
        <taxon>Paenibacillus</taxon>
    </lineage>
</organism>
<proteinExistence type="predicted"/>
<dbReference type="PRINTS" id="PR00032">
    <property type="entry name" value="HTHARAC"/>
</dbReference>
<evidence type="ECO:0000259" key="4">
    <source>
        <dbReference type="PROSITE" id="PS01124"/>
    </source>
</evidence>
<name>A0ABT4QJ41_9BACL</name>
<dbReference type="Gene3D" id="2.60.120.10">
    <property type="entry name" value="Jelly Rolls"/>
    <property type="match status" value="1"/>
</dbReference>
<dbReference type="PROSITE" id="PS00041">
    <property type="entry name" value="HTH_ARAC_FAMILY_1"/>
    <property type="match status" value="1"/>
</dbReference>